<dbReference type="InterPro" id="IPR016040">
    <property type="entry name" value="NAD(P)-bd_dom"/>
</dbReference>
<feature type="domain" description="NAD(P)-binding" evidence="1">
    <location>
        <begin position="45"/>
        <end position="151"/>
    </location>
</feature>
<name>A0A3G8JSN4_9ACTN</name>
<reference evidence="2 3" key="1">
    <citation type="submission" date="2018-11" db="EMBL/GenBank/DDBJ databases">
        <title>Gordonia insulae sp. nov., isolated from an island soil.</title>
        <authorList>
            <person name="Kim Y.S."/>
            <person name="Kim S.B."/>
        </authorList>
    </citation>
    <scope>NUCLEOTIDE SEQUENCE [LARGE SCALE GENOMIC DNA]</scope>
    <source>
        <strain evidence="2 3">MMS17-SY073</strain>
    </source>
</reference>
<dbReference type="PANTHER" id="PTHR12126">
    <property type="entry name" value="NADH-UBIQUINONE OXIDOREDUCTASE 39 KDA SUBUNIT-RELATED"/>
    <property type="match status" value="1"/>
</dbReference>
<sequence length="396" mass="42490">MISIPIALHAASTPVSGVPDSVASSHDHFVFRTVRDDPMRLLVTGASGYVGSRLVCDLLARGHDVVVTSRRPESLRRFSWYEQVTPIQMDADDPYSPGEALAGAGTIDALYYLVHGIGQSDFHNTDIKAARHVARAARDAGVGRIVYLGGFVPEGDREDLSDHLRSRAEVGDALRLADGPDLVWLRAAVILGAGSTSFEIIRYVADRLAVIPEPSWIDNPMDPIAVRDVIHYLAAVSDRQIPAGAYDIAGPDVGARYGSVLGEYLRAIKQPRVRVPLPFVNSRLAARVTGRLVPVPTSLTVDLVSSLSHPMSASEHKIRELVPDPEGGLTPMRVAVMSSVHTNAPRPVCELADPHHLADTDPQWAGGDMMRAWRRVGSVVGATAGGVRGVVSLLTG</sequence>
<evidence type="ECO:0000313" key="2">
    <source>
        <dbReference type="EMBL" id="AZG47735.1"/>
    </source>
</evidence>
<evidence type="ECO:0000259" key="1">
    <source>
        <dbReference type="Pfam" id="PF13460"/>
    </source>
</evidence>
<dbReference type="EMBL" id="CP033972">
    <property type="protein sequence ID" value="AZG47735.1"/>
    <property type="molecule type" value="Genomic_DNA"/>
</dbReference>
<dbReference type="GO" id="GO:0044877">
    <property type="term" value="F:protein-containing complex binding"/>
    <property type="evidence" value="ECO:0007669"/>
    <property type="project" value="TreeGrafter"/>
</dbReference>
<dbReference type="PANTHER" id="PTHR12126:SF11">
    <property type="entry name" value="NADH DEHYDROGENASE [UBIQUINONE] 1 ALPHA SUBCOMPLEX SUBUNIT 9, MITOCHONDRIAL"/>
    <property type="match status" value="1"/>
</dbReference>
<dbReference type="AlphaFoldDB" id="A0A3G8JSN4"/>
<dbReference type="InterPro" id="IPR036291">
    <property type="entry name" value="NAD(P)-bd_dom_sf"/>
</dbReference>
<proteinExistence type="predicted"/>
<protein>
    <recommendedName>
        <fullName evidence="1">NAD(P)-binding domain-containing protein</fullName>
    </recommendedName>
</protein>
<dbReference type="KEGG" id="gom:D7316_04347"/>
<gene>
    <name evidence="2" type="ORF">D7316_04347</name>
</gene>
<keyword evidence="3" id="KW-1185">Reference proteome</keyword>
<dbReference type="Gene3D" id="3.40.50.720">
    <property type="entry name" value="NAD(P)-binding Rossmann-like Domain"/>
    <property type="match status" value="1"/>
</dbReference>
<accession>A0A3G8JSN4</accession>
<dbReference type="Pfam" id="PF13460">
    <property type="entry name" value="NAD_binding_10"/>
    <property type="match status" value="1"/>
</dbReference>
<organism evidence="2 3">
    <name type="scientific">Gordonia insulae</name>
    <dbReference type="NCBI Taxonomy" id="2420509"/>
    <lineage>
        <taxon>Bacteria</taxon>
        <taxon>Bacillati</taxon>
        <taxon>Actinomycetota</taxon>
        <taxon>Actinomycetes</taxon>
        <taxon>Mycobacteriales</taxon>
        <taxon>Gordoniaceae</taxon>
        <taxon>Gordonia</taxon>
    </lineage>
</organism>
<dbReference type="InterPro" id="IPR051207">
    <property type="entry name" value="ComplexI_NDUFA9_subunit"/>
</dbReference>
<dbReference type="SUPFAM" id="SSF51735">
    <property type="entry name" value="NAD(P)-binding Rossmann-fold domains"/>
    <property type="match status" value="1"/>
</dbReference>
<dbReference type="Proteomes" id="UP000271469">
    <property type="component" value="Chromosome"/>
</dbReference>
<evidence type="ECO:0000313" key="3">
    <source>
        <dbReference type="Proteomes" id="UP000271469"/>
    </source>
</evidence>